<gene>
    <name evidence="2" type="ORF">Tci_000157</name>
</gene>
<feature type="compositionally biased region" description="Basic and acidic residues" evidence="1">
    <location>
        <begin position="103"/>
        <end position="117"/>
    </location>
</feature>
<protein>
    <submittedName>
        <fullName evidence="2">Uncharacterized protein</fullName>
    </submittedName>
</protein>
<dbReference type="EMBL" id="BKCJ010000002">
    <property type="protein sequence ID" value="GEU28179.1"/>
    <property type="molecule type" value="Genomic_DNA"/>
</dbReference>
<feature type="region of interest" description="Disordered" evidence="1">
    <location>
        <begin position="282"/>
        <end position="429"/>
    </location>
</feature>
<comment type="caution">
    <text evidence="2">The sequence shown here is derived from an EMBL/GenBank/DDBJ whole genome shotgun (WGS) entry which is preliminary data.</text>
</comment>
<dbReference type="AlphaFoldDB" id="A0A699GE08"/>
<reference evidence="2" key="1">
    <citation type="journal article" date="2019" name="Sci. Rep.">
        <title>Draft genome of Tanacetum cinerariifolium, the natural source of mosquito coil.</title>
        <authorList>
            <person name="Yamashiro T."/>
            <person name="Shiraishi A."/>
            <person name="Satake H."/>
            <person name="Nakayama K."/>
        </authorList>
    </citation>
    <scope>NUCLEOTIDE SEQUENCE</scope>
</reference>
<evidence type="ECO:0000313" key="2">
    <source>
        <dbReference type="EMBL" id="GEU28179.1"/>
    </source>
</evidence>
<proteinExistence type="predicted"/>
<feature type="compositionally biased region" description="Basic residues" evidence="1">
    <location>
        <begin position="302"/>
        <end position="327"/>
    </location>
</feature>
<feature type="region of interest" description="Disordered" evidence="1">
    <location>
        <begin position="13"/>
        <end position="32"/>
    </location>
</feature>
<feature type="compositionally biased region" description="Basic residues" evidence="1">
    <location>
        <begin position="284"/>
        <end position="294"/>
    </location>
</feature>
<name>A0A699GE08_TANCI</name>
<feature type="region of interest" description="Disordered" evidence="1">
    <location>
        <begin position="95"/>
        <end position="117"/>
    </location>
</feature>
<organism evidence="2">
    <name type="scientific">Tanacetum cinerariifolium</name>
    <name type="common">Dalmatian daisy</name>
    <name type="synonym">Chrysanthemum cinerariifolium</name>
    <dbReference type="NCBI Taxonomy" id="118510"/>
    <lineage>
        <taxon>Eukaryota</taxon>
        <taxon>Viridiplantae</taxon>
        <taxon>Streptophyta</taxon>
        <taxon>Embryophyta</taxon>
        <taxon>Tracheophyta</taxon>
        <taxon>Spermatophyta</taxon>
        <taxon>Magnoliopsida</taxon>
        <taxon>eudicotyledons</taxon>
        <taxon>Gunneridae</taxon>
        <taxon>Pentapetalae</taxon>
        <taxon>asterids</taxon>
        <taxon>campanulids</taxon>
        <taxon>Asterales</taxon>
        <taxon>Asteraceae</taxon>
        <taxon>Asteroideae</taxon>
        <taxon>Anthemideae</taxon>
        <taxon>Anthemidinae</taxon>
        <taxon>Tanacetum</taxon>
    </lineage>
</organism>
<sequence length="454" mass="49194">MFEKYIQPIFLARPGAVRPPPPARGEPAPGGRQPDVYHRVCAGAIADHCAGDLHHVPDVQYLPRVAGSVFRPERDAQDHLDHHPQLPDHVRVQGHAAVGRRRGGADLHVDRDDEPDRARVQPHLARARGAQLDPPHPRVLGHHHAGALADRRVAHAVVHRVPGHVRPVRQGARDRRRGVHGSVAGGDHRQFHAAVRGRAEPRRGLVRRRVGRAGGRRGVRAGQARVCHFHHAVPHVLQDLRRAGGLAAVPGMDLRVVGDHADRRLAGGGAAGGEVRALVARGQAGRRVRGRHGRAQGAARGVRVRRHGAGGRRRHPYPHPARLRRNGHAAGKDAGRRLGRAGQRADAAAGAVGQARIGRQRPLGAAGQREQADAGRGVPAVRVRRHGRQRGRGGRWHRRARQGVGARRGAAGAHRGDCRGKRPRQNIGRAFRSARLPLAPRRLRCSMAALSRAT</sequence>
<feature type="compositionally biased region" description="Low complexity" evidence="1">
    <location>
        <begin position="402"/>
        <end position="413"/>
    </location>
</feature>
<feature type="compositionally biased region" description="Basic residues" evidence="1">
    <location>
        <begin position="382"/>
        <end position="401"/>
    </location>
</feature>
<accession>A0A699GE08</accession>
<feature type="compositionally biased region" description="Low complexity" evidence="1">
    <location>
        <begin position="340"/>
        <end position="361"/>
    </location>
</feature>
<evidence type="ECO:0000256" key="1">
    <source>
        <dbReference type="SAM" id="MobiDB-lite"/>
    </source>
</evidence>